<dbReference type="EMBL" id="FQZL01000017">
    <property type="protein sequence ID" value="SHJ34901.1"/>
    <property type="molecule type" value="Genomic_DNA"/>
</dbReference>
<feature type="transmembrane region" description="Helical" evidence="2">
    <location>
        <begin position="99"/>
        <end position="119"/>
    </location>
</feature>
<gene>
    <name evidence="5" type="ORF">SAMN02745751_02363</name>
</gene>
<feature type="transmembrane region" description="Helical" evidence="2">
    <location>
        <begin position="180"/>
        <end position="204"/>
    </location>
</feature>
<dbReference type="GO" id="GO:0016780">
    <property type="term" value="F:phosphotransferase activity, for other substituted phosphate groups"/>
    <property type="evidence" value="ECO:0007669"/>
    <property type="project" value="TreeGrafter"/>
</dbReference>
<dbReference type="InterPro" id="IPR003362">
    <property type="entry name" value="Bact_transf"/>
</dbReference>
<feature type="domain" description="Bacterial sugar transferase" evidence="3">
    <location>
        <begin position="178"/>
        <end position="356"/>
    </location>
</feature>
<dbReference type="AlphaFoldDB" id="A0A1M6IK87"/>
<keyword evidence="5" id="KW-0808">Transferase</keyword>
<organism evidence="5 6">
    <name type="scientific">Dethiosulfatibacter aminovorans DSM 17477</name>
    <dbReference type="NCBI Taxonomy" id="1121476"/>
    <lineage>
        <taxon>Bacteria</taxon>
        <taxon>Bacillati</taxon>
        <taxon>Bacillota</taxon>
        <taxon>Tissierellia</taxon>
        <taxon>Dethiosulfatibacter</taxon>
    </lineage>
</organism>
<proteinExistence type="inferred from homology"/>
<comment type="similarity">
    <text evidence="1">Belongs to the bacterial sugar transferase family.</text>
</comment>
<evidence type="ECO:0000313" key="5">
    <source>
        <dbReference type="EMBL" id="SHJ34901.1"/>
    </source>
</evidence>
<dbReference type="InterPro" id="IPR006976">
    <property type="entry name" value="VanZ-like"/>
</dbReference>
<keyword evidence="6" id="KW-1185">Reference proteome</keyword>
<feature type="transmembrane region" description="Helical" evidence="2">
    <location>
        <begin position="131"/>
        <end position="152"/>
    </location>
</feature>
<dbReference type="OrthoDB" id="9808602at2"/>
<keyword evidence="2" id="KW-0472">Membrane</keyword>
<dbReference type="Pfam" id="PF02397">
    <property type="entry name" value="Bac_transf"/>
    <property type="match status" value="1"/>
</dbReference>
<keyword evidence="2" id="KW-1133">Transmembrane helix</keyword>
<reference evidence="5 6" key="1">
    <citation type="submission" date="2016-11" db="EMBL/GenBank/DDBJ databases">
        <authorList>
            <person name="Jaros S."/>
            <person name="Januszkiewicz K."/>
            <person name="Wedrychowicz H."/>
        </authorList>
    </citation>
    <scope>NUCLEOTIDE SEQUENCE [LARGE SCALE GENOMIC DNA]</scope>
    <source>
        <strain evidence="5 6">DSM 17477</strain>
    </source>
</reference>
<dbReference type="Pfam" id="PF04892">
    <property type="entry name" value="VanZ"/>
    <property type="match status" value="1"/>
</dbReference>
<dbReference type="PANTHER" id="PTHR30576">
    <property type="entry name" value="COLANIC BIOSYNTHESIS UDP-GLUCOSE LIPID CARRIER TRANSFERASE"/>
    <property type="match status" value="1"/>
</dbReference>
<sequence length="376" mass="42477">MVKKFIISKKRVVLWIAVLLWMMLIFSFSAQVADDSNNLSTGVTEIVVETVEKVAPNADLDVETLNGIIRKNAHFIMYFILGILVFSALGSNMTFPKRLVAALLICSLYAATDEIHQMFVPGRGPAVFDVFIDTSGTCAGILTYIVIINVFFKEYRGIIWCLETRGLQEKYSMYMVIKRLIDIVLSFIGIVILSPVFLILIIMIKLDSKGPVLFKQKRVGMYKTHFNILKFRSMRIDTPKDMPTHLLDDPEKWLTKTGKVLRKTSLDELPQIINILKGEMSIIGPRPALWNQYDLIEERDKYGANDVPVGLTGWAQINGRDEISIEDKARFDGEYVEKSGLMMDLKCFFGTISKVISSEGYVEGGSGSNKKMTDIR</sequence>
<dbReference type="NCBIfam" id="NF037970">
    <property type="entry name" value="vanZ_1"/>
    <property type="match status" value="1"/>
</dbReference>
<feature type="transmembrane region" description="Helical" evidence="2">
    <location>
        <begin position="75"/>
        <end position="92"/>
    </location>
</feature>
<dbReference type="STRING" id="1121476.SAMN02745751_02363"/>
<keyword evidence="2" id="KW-0812">Transmembrane</keyword>
<dbReference type="PANTHER" id="PTHR30576:SF10">
    <property type="entry name" value="SLL5057 PROTEIN"/>
    <property type="match status" value="1"/>
</dbReference>
<dbReference type="Proteomes" id="UP000184052">
    <property type="component" value="Unassembled WGS sequence"/>
</dbReference>
<feature type="transmembrane region" description="Helical" evidence="2">
    <location>
        <begin position="12"/>
        <end position="33"/>
    </location>
</feature>
<evidence type="ECO:0000256" key="1">
    <source>
        <dbReference type="ARBA" id="ARBA00006464"/>
    </source>
</evidence>
<feature type="domain" description="VanZ-like" evidence="4">
    <location>
        <begin position="15"/>
        <end position="147"/>
    </location>
</feature>
<evidence type="ECO:0000259" key="4">
    <source>
        <dbReference type="Pfam" id="PF04892"/>
    </source>
</evidence>
<name>A0A1M6IK87_9FIRM</name>
<accession>A0A1M6IK87</accession>
<evidence type="ECO:0000256" key="2">
    <source>
        <dbReference type="SAM" id="Phobius"/>
    </source>
</evidence>
<protein>
    <submittedName>
        <fullName evidence="5">Sugar transferase involved in LPS biosynthesis (Colanic, teichoic acid)</fullName>
    </submittedName>
</protein>
<evidence type="ECO:0000259" key="3">
    <source>
        <dbReference type="Pfam" id="PF02397"/>
    </source>
</evidence>
<evidence type="ECO:0000313" key="6">
    <source>
        <dbReference type="Proteomes" id="UP000184052"/>
    </source>
</evidence>